<dbReference type="EMBL" id="VSRR010011392">
    <property type="protein sequence ID" value="MPC53111.1"/>
    <property type="molecule type" value="Genomic_DNA"/>
</dbReference>
<dbReference type="AlphaFoldDB" id="A0A5B7G011"/>
<organism evidence="1 2">
    <name type="scientific">Portunus trituberculatus</name>
    <name type="common">Swimming crab</name>
    <name type="synonym">Neptunus trituberculatus</name>
    <dbReference type="NCBI Taxonomy" id="210409"/>
    <lineage>
        <taxon>Eukaryota</taxon>
        <taxon>Metazoa</taxon>
        <taxon>Ecdysozoa</taxon>
        <taxon>Arthropoda</taxon>
        <taxon>Crustacea</taxon>
        <taxon>Multicrustacea</taxon>
        <taxon>Malacostraca</taxon>
        <taxon>Eumalacostraca</taxon>
        <taxon>Eucarida</taxon>
        <taxon>Decapoda</taxon>
        <taxon>Pleocyemata</taxon>
        <taxon>Brachyura</taxon>
        <taxon>Eubrachyura</taxon>
        <taxon>Portunoidea</taxon>
        <taxon>Portunidae</taxon>
        <taxon>Portuninae</taxon>
        <taxon>Portunus</taxon>
    </lineage>
</organism>
<protein>
    <submittedName>
        <fullName evidence="1">Uncharacterized protein</fullName>
    </submittedName>
</protein>
<gene>
    <name evidence="1" type="ORF">E2C01_046996</name>
</gene>
<keyword evidence="2" id="KW-1185">Reference proteome</keyword>
<evidence type="ECO:0000313" key="1">
    <source>
        <dbReference type="EMBL" id="MPC53111.1"/>
    </source>
</evidence>
<name>A0A5B7G011_PORTR</name>
<evidence type="ECO:0000313" key="2">
    <source>
        <dbReference type="Proteomes" id="UP000324222"/>
    </source>
</evidence>
<proteinExistence type="predicted"/>
<reference evidence="1 2" key="1">
    <citation type="submission" date="2019-05" db="EMBL/GenBank/DDBJ databases">
        <title>Another draft genome of Portunus trituberculatus and its Hox gene families provides insights of decapod evolution.</title>
        <authorList>
            <person name="Jeong J.-H."/>
            <person name="Song I."/>
            <person name="Kim S."/>
            <person name="Choi T."/>
            <person name="Kim D."/>
            <person name="Ryu S."/>
            <person name="Kim W."/>
        </authorList>
    </citation>
    <scope>NUCLEOTIDE SEQUENCE [LARGE SCALE GENOMIC DNA]</scope>
    <source>
        <tissue evidence="1">Muscle</tissue>
    </source>
</reference>
<dbReference type="Proteomes" id="UP000324222">
    <property type="component" value="Unassembled WGS sequence"/>
</dbReference>
<sequence>MEWWHDKSPILRLPSPRPHSFAASPSPPQTPPWPCLARLMTRRPHTSNYLTRLSQSPAGDAILAPPE</sequence>
<accession>A0A5B7G011</accession>
<comment type="caution">
    <text evidence="1">The sequence shown here is derived from an EMBL/GenBank/DDBJ whole genome shotgun (WGS) entry which is preliminary data.</text>
</comment>